<dbReference type="InterPro" id="IPR050428">
    <property type="entry name" value="TCS_sensor_his_kinase"/>
</dbReference>
<dbReference type="AlphaFoldDB" id="A0A1Y5TZA6"/>
<feature type="transmembrane region" description="Helical" evidence="12">
    <location>
        <begin position="154"/>
        <end position="177"/>
    </location>
</feature>
<feature type="domain" description="HAMP" evidence="14">
    <location>
        <begin position="174"/>
        <end position="226"/>
    </location>
</feature>
<name>A0A1Y5TZA6_9RHOB</name>
<dbReference type="Pfam" id="PF02518">
    <property type="entry name" value="HATPase_c"/>
    <property type="match status" value="1"/>
</dbReference>
<dbReference type="SMART" id="SM00304">
    <property type="entry name" value="HAMP"/>
    <property type="match status" value="1"/>
</dbReference>
<evidence type="ECO:0000256" key="2">
    <source>
        <dbReference type="ARBA" id="ARBA00004141"/>
    </source>
</evidence>
<dbReference type="Pfam" id="PF00512">
    <property type="entry name" value="HisKA"/>
    <property type="match status" value="1"/>
</dbReference>
<keyword evidence="16" id="KW-1185">Reference proteome</keyword>
<evidence type="ECO:0000313" key="15">
    <source>
        <dbReference type="EMBL" id="SLN77095.1"/>
    </source>
</evidence>
<keyword evidence="11" id="KW-0902">Two-component regulatory system</keyword>
<evidence type="ECO:0000256" key="1">
    <source>
        <dbReference type="ARBA" id="ARBA00000085"/>
    </source>
</evidence>
<keyword evidence="4" id="KW-0597">Phosphoprotein</keyword>
<evidence type="ECO:0000256" key="6">
    <source>
        <dbReference type="ARBA" id="ARBA00022692"/>
    </source>
</evidence>
<dbReference type="PANTHER" id="PTHR45436">
    <property type="entry name" value="SENSOR HISTIDINE KINASE YKOH"/>
    <property type="match status" value="1"/>
</dbReference>
<sequence>MKLPRSLQGRLALSLGLVLTVLWLLAATVTAVIVRGEMDEVFDSALRETAERILPLAVTDIIGREDQGVTQRLAPIREHDEFFTYLVRDDEGLILLQSHAANPAVFPPYDGPGFRQTATHRLYSDAVLQGTIRITVAEPLAHRASVAREIQMGLGLPLLIVLPLALAATVLAVRFSLDPLRRFRTRLEARGARDLSEVPADDLPTEINPLASTLNSLLARLREAFEAERSFAANAAHELRTPLAGAIAQAQRLRSETRDPATDARAAEIEATLKRLTRLSERLMQLARAEGGRLRIDRSADLRAVARVVVDDLARASAPGRIALTLPDMAVMSDIDPDAFGILCRNLVENALRHGAETAPVDVTLTEDAQLIVSNDGPVLPRDTLDRLTVRFERASERTDGSGLGLAIVVAIVDRIGSQLILESPRPGSSSGFQASIQMPTDLLDTLTQGTMRKT</sequence>
<dbReference type="InterPro" id="IPR003660">
    <property type="entry name" value="HAMP_dom"/>
</dbReference>
<dbReference type="EMBL" id="FWFZ01000049">
    <property type="protein sequence ID" value="SLN77095.1"/>
    <property type="molecule type" value="Genomic_DNA"/>
</dbReference>
<dbReference type="GO" id="GO:0000155">
    <property type="term" value="F:phosphorelay sensor kinase activity"/>
    <property type="evidence" value="ECO:0007669"/>
    <property type="project" value="InterPro"/>
</dbReference>
<feature type="domain" description="Histidine kinase" evidence="13">
    <location>
        <begin position="234"/>
        <end position="443"/>
    </location>
</feature>
<evidence type="ECO:0000259" key="13">
    <source>
        <dbReference type="PROSITE" id="PS50109"/>
    </source>
</evidence>
<reference evidence="15 16" key="1">
    <citation type="submission" date="2017-03" db="EMBL/GenBank/DDBJ databases">
        <authorList>
            <person name="Afonso C.L."/>
            <person name="Miller P.J."/>
            <person name="Scott M.A."/>
            <person name="Spackman E."/>
            <person name="Goraichik I."/>
            <person name="Dimitrov K.M."/>
            <person name="Suarez D.L."/>
            <person name="Swayne D.E."/>
        </authorList>
    </citation>
    <scope>NUCLEOTIDE SEQUENCE [LARGE SCALE GENOMIC DNA]</scope>
    <source>
        <strain evidence="15 16">CECT 7023</strain>
    </source>
</reference>
<dbReference type="InterPro" id="IPR036097">
    <property type="entry name" value="HisK_dim/P_sf"/>
</dbReference>
<evidence type="ECO:0000256" key="10">
    <source>
        <dbReference type="ARBA" id="ARBA00022989"/>
    </source>
</evidence>
<gene>
    <name evidence="15" type="primary">qseC_3</name>
    <name evidence="15" type="ORF">ROA7023_04314</name>
</gene>
<evidence type="ECO:0000259" key="14">
    <source>
        <dbReference type="PROSITE" id="PS50885"/>
    </source>
</evidence>
<comment type="subcellular location">
    <subcellularLocation>
        <location evidence="2">Membrane</location>
        <topology evidence="2">Multi-pass membrane protein</topology>
    </subcellularLocation>
</comment>
<dbReference type="Gene3D" id="3.30.565.10">
    <property type="entry name" value="Histidine kinase-like ATPase, C-terminal domain"/>
    <property type="match status" value="1"/>
</dbReference>
<evidence type="ECO:0000256" key="11">
    <source>
        <dbReference type="ARBA" id="ARBA00023012"/>
    </source>
</evidence>
<evidence type="ECO:0000256" key="7">
    <source>
        <dbReference type="ARBA" id="ARBA00022741"/>
    </source>
</evidence>
<keyword evidence="10 12" id="KW-1133">Transmembrane helix</keyword>
<keyword evidence="9" id="KW-0067">ATP-binding</keyword>
<evidence type="ECO:0000256" key="12">
    <source>
        <dbReference type="SAM" id="Phobius"/>
    </source>
</evidence>
<dbReference type="InterPro" id="IPR005467">
    <property type="entry name" value="His_kinase_dom"/>
</dbReference>
<dbReference type="Gene3D" id="1.10.287.130">
    <property type="match status" value="1"/>
</dbReference>
<dbReference type="GO" id="GO:0005524">
    <property type="term" value="F:ATP binding"/>
    <property type="evidence" value="ECO:0007669"/>
    <property type="project" value="UniProtKB-KW"/>
</dbReference>
<organism evidence="15 16">
    <name type="scientific">Roseisalinus antarcticus</name>
    <dbReference type="NCBI Taxonomy" id="254357"/>
    <lineage>
        <taxon>Bacteria</taxon>
        <taxon>Pseudomonadati</taxon>
        <taxon>Pseudomonadota</taxon>
        <taxon>Alphaproteobacteria</taxon>
        <taxon>Rhodobacterales</taxon>
        <taxon>Roseobacteraceae</taxon>
        <taxon>Roseisalinus</taxon>
    </lineage>
</organism>
<evidence type="ECO:0000256" key="5">
    <source>
        <dbReference type="ARBA" id="ARBA00022679"/>
    </source>
</evidence>
<dbReference type="PROSITE" id="PS50109">
    <property type="entry name" value="HIS_KIN"/>
    <property type="match status" value="1"/>
</dbReference>
<dbReference type="RefSeq" id="WP_085881009.1">
    <property type="nucleotide sequence ID" value="NZ_FWFZ01000049.1"/>
</dbReference>
<evidence type="ECO:0000256" key="3">
    <source>
        <dbReference type="ARBA" id="ARBA00012438"/>
    </source>
</evidence>
<dbReference type="InterPro" id="IPR036890">
    <property type="entry name" value="HATPase_C_sf"/>
</dbReference>
<dbReference type="SMART" id="SM00388">
    <property type="entry name" value="HisKA"/>
    <property type="match status" value="1"/>
</dbReference>
<dbReference type="SMART" id="SM00387">
    <property type="entry name" value="HATPase_c"/>
    <property type="match status" value="1"/>
</dbReference>
<dbReference type="OrthoDB" id="9809766at2"/>
<dbReference type="CDD" id="cd00082">
    <property type="entry name" value="HisKA"/>
    <property type="match status" value="1"/>
</dbReference>
<keyword evidence="5 15" id="KW-0808">Transferase</keyword>
<evidence type="ECO:0000256" key="8">
    <source>
        <dbReference type="ARBA" id="ARBA00022777"/>
    </source>
</evidence>
<evidence type="ECO:0000256" key="4">
    <source>
        <dbReference type="ARBA" id="ARBA00022553"/>
    </source>
</evidence>
<dbReference type="GO" id="GO:0005886">
    <property type="term" value="C:plasma membrane"/>
    <property type="evidence" value="ECO:0007669"/>
    <property type="project" value="TreeGrafter"/>
</dbReference>
<keyword evidence="12" id="KW-0472">Membrane</keyword>
<comment type="catalytic activity">
    <reaction evidence="1">
        <text>ATP + protein L-histidine = ADP + protein N-phospho-L-histidine.</text>
        <dbReference type="EC" id="2.7.13.3"/>
    </reaction>
</comment>
<dbReference type="InterPro" id="IPR003594">
    <property type="entry name" value="HATPase_dom"/>
</dbReference>
<evidence type="ECO:0000313" key="16">
    <source>
        <dbReference type="Proteomes" id="UP000193900"/>
    </source>
</evidence>
<dbReference type="Gene3D" id="1.20.5.1040">
    <property type="entry name" value="Sensor protein qsec"/>
    <property type="match status" value="1"/>
</dbReference>
<dbReference type="Proteomes" id="UP000193900">
    <property type="component" value="Unassembled WGS sequence"/>
</dbReference>
<proteinExistence type="predicted"/>
<evidence type="ECO:0000256" key="9">
    <source>
        <dbReference type="ARBA" id="ARBA00022840"/>
    </source>
</evidence>
<dbReference type="PROSITE" id="PS50885">
    <property type="entry name" value="HAMP"/>
    <property type="match status" value="1"/>
</dbReference>
<dbReference type="InterPro" id="IPR003661">
    <property type="entry name" value="HisK_dim/P_dom"/>
</dbReference>
<accession>A0A1Y5TZA6</accession>
<dbReference type="SUPFAM" id="SSF47384">
    <property type="entry name" value="Homodimeric domain of signal transducing histidine kinase"/>
    <property type="match status" value="1"/>
</dbReference>
<keyword evidence="8" id="KW-0418">Kinase</keyword>
<dbReference type="EC" id="2.7.13.3" evidence="3"/>
<keyword evidence="7" id="KW-0547">Nucleotide-binding</keyword>
<protein>
    <recommendedName>
        <fullName evidence="3">histidine kinase</fullName>
        <ecNumber evidence="3">2.7.13.3</ecNumber>
    </recommendedName>
</protein>
<dbReference type="PANTHER" id="PTHR45436:SF14">
    <property type="entry name" value="SENSOR PROTEIN QSEC"/>
    <property type="match status" value="1"/>
</dbReference>
<dbReference type="SUPFAM" id="SSF55874">
    <property type="entry name" value="ATPase domain of HSP90 chaperone/DNA topoisomerase II/histidine kinase"/>
    <property type="match status" value="1"/>
</dbReference>
<keyword evidence="6 12" id="KW-0812">Transmembrane</keyword>